<feature type="domain" description="Spore protein YkvP/CgeB glycosyl transferase-like" evidence="1">
    <location>
        <begin position="266"/>
        <end position="409"/>
    </location>
</feature>
<dbReference type="EMBL" id="JBGBZJ010000003">
    <property type="protein sequence ID" value="MEY9459156.1"/>
    <property type="molecule type" value="Genomic_DNA"/>
</dbReference>
<dbReference type="RefSeq" id="WP_370092738.1">
    <property type="nucleotide sequence ID" value="NZ_JBGBZJ010000003.1"/>
</dbReference>
<organism evidence="2 3">
    <name type="scientific">Bradyrhizobium ottawaense</name>
    <dbReference type="NCBI Taxonomy" id="931866"/>
    <lineage>
        <taxon>Bacteria</taxon>
        <taxon>Pseudomonadati</taxon>
        <taxon>Pseudomonadota</taxon>
        <taxon>Alphaproteobacteria</taxon>
        <taxon>Hyphomicrobiales</taxon>
        <taxon>Nitrobacteraceae</taxon>
        <taxon>Bradyrhizobium</taxon>
    </lineage>
</organism>
<name>A0ABV4G5J3_9BRAD</name>
<comment type="caution">
    <text evidence="2">The sequence shown here is derived from an EMBL/GenBank/DDBJ whole genome shotgun (WGS) entry which is preliminary data.</text>
</comment>
<reference evidence="2 3" key="1">
    <citation type="submission" date="2024-07" db="EMBL/GenBank/DDBJ databases">
        <title>Genomic Encyclopedia of Type Strains, Phase V (KMG-V): Genome sequencing to study the core and pangenomes of soil and plant-associated prokaryotes.</title>
        <authorList>
            <person name="Whitman W."/>
        </authorList>
    </citation>
    <scope>NUCLEOTIDE SEQUENCE [LARGE SCALE GENOMIC DNA]</scope>
    <source>
        <strain evidence="2 3">USDA 152</strain>
    </source>
</reference>
<evidence type="ECO:0000313" key="2">
    <source>
        <dbReference type="EMBL" id="MEY9459156.1"/>
    </source>
</evidence>
<evidence type="ECO:0000313" key="3">
    <source>
        <dbReference type="Proteomes" id="UP001565369"/>
    </source>
</evidence>
<keyword evidence="3" id="KW-1185">Reference proteome</keyword>
<dbReference type="Proteomes" id="UP001565369">
    <property type="component" value="Unassembled WGS sequence"/>
</dbReference>
<evidence type="ECO:0000259" key="1">
    <source>
        <dbReference type="Pfam" id="PF13524"/>
    </source>
</evidence>
<sequence>MFCRDTLSRICSTDQRREDWSSMRTLVLNADYPRFLAWLYGRHPGLDTASYAEQMAARNASLFGVADFYSRNFTALGHQAADVHVNNLSLQSAWAREHGMTLGTDAGLGASRKQRLPGWLQRTIAPLKPALRPWARRLGLSPRLSEQAERVVLAQIEDFKPELILNQDVFYVSTGLVRRMRDLGVRVVIGQVGIEPTKGEDWNAYDLMLSQLPRVVGSFRAAGVRAEVCHLAFEPAVLDALSLAPTPDIDVSFVGSVSEDHRDRIALLEFVAERHDLKLWGNIPNSLPVTSPLRRCFQGEVWGSEMYDVLRRSRISLNSHIDMAGEEAGNMRLFEATGVGSFLLTDFKRNLHTLFEPERDVAVWRSREECSAAIERYLGDNEKRMEIAANGQKQTLAKHTFRGRVEEILRFIQ</sequence>
<dbReference type="InterPro" id="IPR055259">
    <property type="entry name" value="YkvP/CgeB_Glyco_trans-like"/>
</dbReference>
<dbReference type="Pfam" id="PF13524">
    <property type="entry name" value="Glyco_trans_1_2"/>
    <property type="match status" value="1"/>
</dbReference>
<proteinExistence type="predicted"/>
<gene>
    <name evidence="2" type="ORF">ABIG07_008104</name>
</gene>
<protein>
    <submittedName>
        <fullName evidence="2">Spore maturation protein CgeB</fullName>
    </submittedName>
</protein>
<accession>A0ABV4G5J3</accession>